<comment type="function">
    <text evidence="1">Alpha-L-fucosidase is responsible for hydrolyzing the alpha-1,6-linked fucose joined to the reducing-end N-acetylglucosamine of the carbohydrate moieties of glycoproteins.</text>
</comment>
<dbReference type="GO" id="GO:0005764">
    <property type="term" value="C:lysosome"/>
    <property type="evidence" value="ECO:0007669"/>
    <property type="project" value="TreeGrafter"/>
</dbReference>
<dbReference type="Gene3D" id="3.20.20.80">
    <property type="entry name" value="Glycosidases"/>
    <property type="match status" value="1"/>
</dbReference>
<dbReference type="GO" id="GO:0006004">
    <property type="term" value="P:fucose metabolic process"/>
    <property type="evidence" value="ECO:0007669"/>
    <property type="project" value="InterPro"/>
</dbReference>
<evidence type="ECO:0000259" key="9">
    <source>
        <dbReference type="Pfam" id="PF01120"/>
    </source>
</evidence>
<evidence type="ECO:0000313" key="10">
    <source>
        <dbReference type="EMBL" id="BAU17150.1"/>
    </source>
</evidence>
<protein>
    <recommendedName>
        <fullName evidence="3">alpha-L-fucosidase</fullName>
        <ecNumber evidence="3">3.2.1.51</ecNumber>
    </recommendedName>
</protein>
<name>A0A0S3UIJ1_PREIN</name>
<keyword evidence="6" id="KW-0326">Glycosidase</keyword>
<feature type="site" description="May be important for catalysis" evidence="7">
    <location>
        <position position="297"/>
    </location>
</feature>
<dbReference type="PIRSF" id="PIRSF001092">
    <property type="entry name" value="Alpha-L-fucosidase"/>
    <property type="match status" value="1"/>
</dbReference>
<evidence type="ECO:0000313" key="11">
    <source>
        <dbReference type="Proteomes" id="UP000217431"/>
    </source>
</evidence>
<dbReference type="RefSeq" id="WP_096405143.1">
    <property type="nucleotide sequence ID" value="NZ_AP014597.1"/>
</dbReference>
<evidence type="ECO:0000256" key="1">
    <source>
        <dbReference type="ARBA" id="ARBA00004071"/>
    </source>
</evidence>
<feature type="domain" description="Glycoside hydrolase family 29 N-terminal" evidence="9">
    <location>
        <begin position="40"/>
        <end position="365"/>
    </location>
</feature>
<evidence type="ECO:0000256" key="2">
    <source>
        <dbReference type="ARBA" id="ARBA00007951"/>
    </source>
</evidence>
<dbReference type="InterPro" id="IPR000933">
    <property type="entry name" value="Glyco_hydro_29"/>
</dbReference>
<dbReference type="EC" id="3.2.1.51" evidence="3"/>
<dbReference type="PANTHER" id="PTHR10030:SF37">
    <property type="entry name" value="ALPHA-L-FUCOSIDASE-RELATED"/>
    <property type="match status" value="1"/>
</dbReference>
<dbReference type="EMBL" id="AP014597">
    <property type="protein sequence ID" value="BAU17150.1"/>
    <property type="molecule type" value="Genomic_DNA"/>
</dbReference>
<dbReference type="AlphaFoldDB" id="A0A0S3UIJ1"/>
<dbReference type="PANTHER" id="PTHR10030">
    <property type="entry name" value="ALPHA-L-FUCOSIDASE"/>
    <property type="match status" value="1"/>
</dbReference>
<dbReference type="Proteomes" id="UP000217431">
    <property type="component" value="Chromosome I"/>
</dbReference>
<dbReference type="InterPro" id="IPR017853">
    <property type="entry name" value="GH"/>
</dbReference>
<dbReference type="Pfam" id="PF01120">
    <property type="entry name" value="Alpha_L_fucos"/>
    <property type="match status" value="1"/>
</dbReference>
<reference evidence="10 11" key="1">
    <citation type="journal article" date="2016" name="DNA Res.">
        <title>The complete genome sequencing of Prevotella intermedia strain OMA14 and a subsequent fine-scale, intra-species genomic comparison reveal an unusual amplification of conjugative and mobile transposons and identify a novel Prevotella-lineage-specific repeat.</title>
        <authorList>
            <person name="Naito M."/>
            <person name="Ogura Y."/>
            <person name="Itoh T."/>
            <person name="Shoji M."/>
            <person name="Okamoto M."/>
            <person name="Hayashi T."/>
            <person name="Nakayama K."/>
        </authorList>
    </citation>
    <scope>NUCLEOTIDE SEQUENCE [LARGE SCALE GENOMIC DNA]</scope>
    <source>
        <strain evidence="10 11">OMA14</strain>
    </source>
</reference>
<keyword evidence="4 8" id="KW-0732">Signal</keyword>
<accession>A0A0S3UIJ1</accession>
<feature type="chain" id="PRO_5006619726" description="alpha-L-fucosidase" evidence="8">
    <location>
        <begin position="21"/>
        <end position="452"/>
    </location>
</feature>
<evidence type="ECO:0000256" key="5">
    <source>
        <dbReference type="ARBA" id="ARBA00022801"/>
    </source>
</evidence>
<dbReference type="SMART" id="SM00812">
    <property type="entry name" value="Alpha_L_fucos"/>
    <property type="match status" value="1"/>
</dbReference>
<evidence type="ECO:0000256" key="4">
    <source>
        <dbReference type="ARBA" id="ARBA00022729"/>
    </source>
</evidence>
<dbReference type="PRINTS" id="PR00741">
    <property type="entry name" value="GLHYDRLASE29"/>
</dbReference>
<dbReference type="GO" id="GO:0016139">
    <property type="term" value="P:glycoside catabolic process"/>
    <property type="evidence" value="ECO:0007669"/>
    <property type="project" value="TreeGrafter"/>
</dbReference>
<gene>
    <name evidence="10" type="ORF">PIOMA14_I_0642</name>
</gene>
<comment type="similarity">
    <text evidence="2">Belongs to the glycosyl hydrolase 29 family.</text>
</comment>
<evidence type="ECO:0000256" key="7">
    <source>
        <dbReference type="PIRSR" id="PIRSR001092-1"/>
    </source>
</evidence>
<dbReference type="InterPro" id="IPR057739">
    <property type="entry name" value="Glyco_hydro_29_N"/>
</dbReference>
<evidence type="ECO:0000256" key="6">
    <source>
        <dbReference type="ARBA" id="ARBA00023295"/>
    </source>
</evidence>
<dbReference type="SUPFAM" id="SSF51445">
    <property type="entry name" value="(Trans)glycosidases"/>
    <property type="match status" value="1"/>
</dbReference>
<dbReference type="InterPro" id="IPR016286">
    <property type="entry name" value="FUC_metazoa-typ"/>
</dbReference>
<dbReference type="GO" id="GO:0004560">
    <property type="term" value="F:alpha-L-fucosidase activity"/>
    <property type="evidence" value="ECO:0007669"/>
    <property type="project" value="InterPro"/>
</dbReference>
<evidence type="ECO:0000256" key="8">
    <source>
        <dbReference type="SAM" id="SignalP"/>
    </source>
</evidence>
<feature type="signal peptide" evidence="8">
    <location>
        <begin position="1"/>
        <end position="20"/>
    </location>
</feature>
<proteinExistence type="inferred from homology"/>
<keyword evidence="5" id="KW-0378">Hydrolase</keyword>
<evidence type="ECO:0000256" key="3">
    <source>
        <dbReference type="ARBA" id="ARBA00012662"/>
    </source>
</evidence>
<sequence>MKRIITTSLLGIALTTPIFAQTNGQQQERNNRLLTPPSVPEKYVPTAENLAARKRFEGFRFGIFLHWGIYSTFAQGEWYLNGKINKDEYAKAASAFYPSYFDANAWVSAIKGSGAKYITFTSRHHDSFSMFKTKESDYNIVDATPFKRDVLKELADACHKQDIDLHIYYSILDWIREDYPIGRTGLYTGRNLKPNYDTYFNFMKGQVNELLHNYGKVGAIWLDGYWDHDSDSIPFDWRMEEFYRYIHDIQPACLIGNNHHITPIDGEDFQMFERDLPGENKAGLSGQAISRLPLEACQTMNGMWGYKVSDINYKSTNQLIELLVRSAAKGSNLLLNIGPQPNGELPALALDRLQGIGKWLQQYGETIYETMAGDVAEADWGVSTSKGKKTYLHIFKQDAETISCALSAKPKRIIDFVSRQPLSHSYDKKTKTLTVHIDSHKDVVDYVIEIEK</sequence>
<dbReference type="STRING" id="28131.BWX40_05430"/>
<organism evidence="10 11">
    <name type="scientific">Prevotella intermedia</name>
    <dbReference type="NCBI Taxonomy" id="28131"/>
    <lineage>
        <taxon>Bacteria</taxon>
        <taxon>Pseudomonadati</taxon>
        <taxon>Bacteroidota</taxon>
        <taxon>Bacteroidia</taxon>
        <taxon>Bacteroidales</taxon>
        <taxon>Prevotellaceae</taxon>
        <taxon>Prevotella</taxon>
    </lineage>
</organism>